<sequence>IYINIAGQNTVVIGTHKVAADLLDRRASIYSDRPRNIVAAELLTGGLIFAFAQHNDIWKRMRRGSHEALNNRVAKTYHGFQETETTLLIDHFLKTPKDFDSHLRR</sequence>
<dbReference type="GO" id="GO:0005506">
    <property type="term" value="F:iron ion binding"/>
    <property type="evidence" value="ECO:0007669"/>
    <property type="project" value="InterPro"/>
</dbReference>
<dbReference type="InterPro" id="IPR050364">
    <property type="entry name" value="Cytochrome_P450_fung"/>
</dbReference>
<evidence type="ECO:0000256" key="4">
    <source>
        <dbReference type="ARBA" id="ARBA00022617"/>
    </source>
</evidence>
<dbReference type="PANTHER" id="PTHR46300">
    <property type="entry name" value="P450, PUTATIVE (EUROFUNG)-RELATED-RELATED"/>
    <property type="match status" value="1"/>
</dbReference>
<dbReference type="GO" id="GO:0016020">
    <property type="term" value="C:membrane"/>
    <property type="evidence" value="ECO:0007669"/>
    <property type="project" value="UniProtKB-SubCell"/>
</dbReference>
<evidence type="ECO:0000256" key="3">
    <source>
        <dbReference type="ARBA" id="ARBA00010617"/>
    </source>
</evidence>
<evidence type="ECO:0000256" key="1">
    <source>
        <dbReference type="ARBA" id="ARBA00001971"/>
    </source>
</evidence>
<evidence type="ECO:0000256" key="7">
    <source>
        <dbReference type="ARBA" id="ARBA00022989"/>
    </source>
</evidence>
<evidence type="ECO:0000313" key="12">
    <source>
        <dbReference type="EMBL" id="KIM36637.1"/>
    </source>
</evidence>
<feature type="non-terminal residue" evidence="12">
    <location>
        <position position="105"/>
    </location>
</feature>
<name>A0A0C2Y6I7_HEBCY</name>
<dbReference type="AlphaFoldDB" id="A0A0C2Y6I7"/>
<evidence type="ECO:0000256" key="8">
    <source>
        <dbReference type="ARBA" id="ARBA00023002"/>
    </source>
</evidence>
<keyword evidence="8" id="KW-0560">Oxidoreductase</keyword>
<comment type="subcellular location">
    <subcellularLocation>
        <location evidence="2">Membrane</location>
        <topology evidence="2">Single-pass membrane protein</topology>
    </subcellularLocation>
</comment>
<dbReference type="InterPro" id="IPR036396">
    <property type="entry name" value="Cyt_P450_sf"/>
</dbReference>
<gene>
    <name evidence="12" type="ORF">M413DRAFT_54390</name>
</gene>
<dbReference type="SUPFAM" id="SSF48264">
    <property type="entry name" value="Cytochrome P450"/>
    <property type="match status" value="1"/>
</dbReference>
<keyword evidence="4" id="KW-0349">Heme</keyword>
<keyword evidence="7" id="KW-1133">Transmembrane helix</keyword>
<keyword evidence="13" id="KW-1185">Reference proteome</keyword>
<keyword evidence="11" id="KW-0472">Membrane</keyword>
<dbReference type="Gene3D" id="1.10.630.10">
    <property type="entry name" value="Cytochrome P450"/>
    <property type="match status" value="1"/>
</dbReference>
<comment type="similarity">
    <text evidence="3">Belongs to the cytochrome P450 family.</text>
</comment>
<dbReference type="Proteomes" id="UP000053424">
    <property type="component" value="Unassembled WGS sequence"/>
</dbReference>
<evidence type="ECO:0000256" key="6">
    <source>
        <dbReference type="ARBA" id="ARBA00022723"/>
    </source>
</evidence>
<dbReference type="GO" id="GO:0016705">
    <property type="term" value="F:oxidoreductase activity, acting on paired donors, with incorporation or reduction of molecular oxygen"/>
    <property type="evidence" value="ECO:0007669"/>
    <property type="project" value="InterPro"/>
</dbReference>
<keyword evidence="5" id="KW-0812">Transmembrane</keyword>
<evidence type="ECO:0000256" key="2">
    <source>
        <dbReference type="ARBA" id="ARBA00004167"/>
    </source>
</evidence>
<reference evidence="12 13" key="1">
    <citation type="submission" date="2014-04" db="EMBL/GenBank/DDBJ databases">
        <authorList>
            <consortium name="DOE Joint Genome Institute"/>
            <person name="Kuo A."/>
            <person name="Gay G."/>
            <person name="Dore J."/>
            <person name="Kohler A."/>
            <person name="Nagy L.G."/>
            <person name="Floudas D."/>
            <person name="Copeland A."/>
            <person name="Barry K.W."/>
            <person name="Cichocki N."/>
            <person name="Veneault-Fourrey C."/>
            <person name="LaButti K."/>
            <person name="Lindquist E.A."/>
            <person name="Lipzen A."/>
            <person name="Lundell T."/>
            <person name="Morin E."/>
            <person name="Murat C."/>
            <person name="Sun H."/>
            <person name="Tunlid A."/>
            <person name="Henrissat B."/>
            <person name="Grigoriev I.V."/>
            <person name="Hibbett D.S."/>
            <person name="Martin F."/>
            <person name="Nordberg H.P."/>
            <person name="Cantor M.N."/>
            <person name="Hua S.X."/>
        </authorList>
    </citation>
    <scope>NUCLEOTIDE SEQUENCE [LARGE SCALE GENOMIC DNA]</scope>
    <source>
        <strain evidence="13">h7</strain>
    </source>
</reference>
<dbReference type="EMBL" id="KN831803">
    <property type="protein sequence ID" value="KIM36637.1"/>
    <property type="molecule type" value="Genomic_DNA"/>
</dbReference>
<evidence type="ECO:0008006" key="14">
    <source>
        <dbReference type="Google" id="ProtNLM"/>
    </source>
</evidence>
<evidence type="ECO:0000256" key="5">
    <source>
        <dbReference type="ARBA" id="ARBA00022692"/>
    </source>
</evidence>
<evidence type="ECO:0000256" key="9">
    <source>
        <dbReference type="ARBA" id="ARBA00023004"/>
    </source>
</evidence>
<dbReference type="HOGENOM" id="CLU_001570_23_0_1"/>
<dbReference type="GO" id="GO:0004497">
    <property type="term" value="F:monooxygenase activity"/>
    <property type="evidence" value="ECO:0007669"/>
    <property type="project" value="UniProtKB-KW"/>
</dbReference>
<evidence type="ECO:0000256" key="10">
    <source>
        <dbReference type="ARBA" id="ARBA00023033"/>
    </source>
</evidence>
<keyword evidence="6" id="KW-0479">Metal-binding</keyword>
<feature type="non-terminal residue" evidence="12">
    <location>
        <position position="1"/>
    </location>
</feature>
<proteinExistence type="inferred from homology"/>
<dbReference type="OrthoDB" id="1055148at2759"/>
<organism evidence="12 13">
    <name type="scientific">Hebeloma cylindrosporum</name>
    <dbReference type="NCBI Taxonomy" id="76867"/>
    <lineage>
        <taxon>Eukaryota</taxon>
        <taxon>Fungi</taxon>
        <taxon>Dikarya</taxon>
        <taxon>Basidiomycota</taxon>
        <taxon>Agaricomycotina</taxon>
        <taxon>Agaricomycetes</taxon>
        <taxon>Agaricomycetidae</taxon>
        <taxon>Agaricales</taxon>
        <taxon>Agaricineae</taxon>
        <taxon>Hymenogastraceae</taxon>
        <taxon>Hebeloma</taxon>
    </lineage>
</organism>
<accession>A0A0C2Y6I7</accession>
<comment type="cofactor">
    <cofactor evidence="1">
        <name>heme</name>
        <dbReference type="ChEBI" id="CHEBI:30413"/>
    </cofactor>
</comment>
<evidence type="ECO:0000313" key="13">
    <source>
        <dbReference type="Proteomes" id="UP000053424"/>
    </source>
</evidence>
<keyword evidence="9" id="KW-0408">Iron</keyword>
<evidence type="ECO:0000256" key="11">
    <source>
        <dbReference type="ARBA" id="ARBA00023136"/>
    </source>
</evidence>
<keyword evidence="10" id="KW-0503">Monooxygenase</keyword>
<reference evidence="13" key="2">
    <citation type="submission" date="2015-01" db="EMBL/GenBank/DDBJ databases">
        <title>Evolutionary Origins and Diversification of the Mycorrhizal Mutualists.</title>
        <authorList>
            <consortium name="DOE Joint Genome Institute"/>
            <consortium name="Mycorrhizal Genomics Consortium"/>
            <person name="Kohler A."/>
            <person name="Kuo A."/>
            <person name="Nagy L.G."/>
            <person name="Floudas D."/>
            <person name="Copeland A."/>
            <person name="Barry K.W."/>
            <person name="Cichocki N."/>
            <person name="Veneault-Fourrey C."/>
            <person name="LaButti K."/>
            <person name="Lindquist E.A."/>
            <person name="Lipzen A."/>
            <person name="Lundell T."/>
            <person name="Morin E."/>
            <person name="Murat C."/>
            <person name="Riley R."/>
            <person name="Ohm R."/>
            <person name="Sun H."/>
            <person name="Tunlid A."/>
            <person name="Henrissat B."/>
            <person name="Grigoriev I.V."/>
            <person name="Hibbett D.S."/>
            <person name="Martin F."/>
        </authorList>
    </citation>
    <scope>NUCLEOTIDE SEQUENCE [LARGE SCALE GENOMIC DNA]</scope>
    <source>
        <strain evidence="13">h7</strain>
    </source>
</reference>
<dbReference type="PANTHER" id="PTHR46300:SF2">
    <property type="entry name" value="CYTOCHROME P450 MONOOXYGENASE ALNH-RELATED"/>
    <property type="match status" value="1"/>
</dbReference>
<dbReference type="GO" id="GO:0020037">
    <property type="term" value="F:heme binding"/>
    <property type="evidence" value="ECO:0007669"/>
    <property type="project" value="InterPro"/>
</dbReference>
<dbReference type="STRING" id="686832.A0A0C2Y6I7"/>
<protein>
    <recommendedName>
        <fullName evidence="14">Cytochrome P450</fullName>
    </recommendedName>
</protein>